<reference evidence="16" key="1">
    <citation type="submission" date="2023-07" db="EMBL/GenBank/DDBJ databases">
        <title>Novel species in the genus Lipingzhangella isolated from Sambhar Salt Lake.</title>
        <authorList>
            <person name="Jiya N."/>
            <person name="Kajale S."/>
            <person name="Sharma A."/>
        </authorList>
    </citation>
    <scope>NUCLEOTIDE SEQUENCE [LARGE SCALE GENOMIC DNA]</scope>
    <source>
        <strain evidence="16">LS1_29</strain>
    </source>
</reference>
<keyword evidence="6 10" id="KW-0547">Nucleotide-binding</keyword>
<evidence type="ECO:0000256" key="13">
    <source>
        <dbReference type="RuleBase" id="RU003785"/>
    </source>
</evidence>
<evidence type="ECO:0000256" key="6">
    <source>
        <dbReference type="ARBA" id="ARBA00022741"/>
    </source>
</evidence>
<name>A0ABU2H8N7_9ACTN</name>
<evidence type="ECO:0000256" key="8">
    <source>
        <dbReference type="ARBA" id="ARBA00022842"/>
    </source>
</evidence>
<evidence type="ECO:0000256" key="11">
    <source>
        <dbReference type="RuleBase" id="RU003783"/>
    </source>
</evidence>
<feature type="binding site" evidence="10">
    <location>
        <begin position="9"/>
        <end position="16"/>
    </location>
    <ligand>
        <name>ATP</name>
        <dbReference type="ChEBI" id="CHEBI:30616"/>
    </ligand>
</feature>
<comment type="function">
    <text evidence="2 10 12">Catalyzes the transfer of a dimethylallyl group onto the adenine at position 37 in tRNAs that read codons beginning with uridine, leading to the formation of N6-(dimethylallyl)adenosine (i(6)A).</text>
</comment>
<comment type="subunit">
    <text evidence="10">Monomer.</text>
</comment>
<proteinExistence type="inferred from homology"/>
<dbReference type="EMBL" id="JAVLVT010000007">
    <property type="protein sequence ID" value="MDS1271672.1"/>
    <property type="molecule type" value="Genomic_DNA"/>
</dbReference>
<dbReference type="GO" id="GO:0052381">
    <property type="term" value="F:tRNA dimethylallyltransferase activity"/>
    <property type="evidence" value="ECO:0007669"/>
    <property type="project" value="UniProtKB-EC"/>
</dbReference>
<keyword evidence="8 10" id="KW-0460">Magnesium</keyword>
<keyword evidence="7 10" id="KW-0067">ATP-binding</keyword>
<dbReference type="PANTHER" id="PTHR11088:SF60">
    <property type="entry name" value="TRNA DIMETHYLALLYLTRANSFERASE"/>
    <property type="match status" value="1"/>
</dbReference>
<dbReference type="InterPro" id="IPR018022">
    <property type="entry name" value="IPT"/>
</dbReference>
<sequence length="340" mass="37032">MDSVVTVVGPTASGKSDLAVQLARRLAAESGITAEIINADSMQLYRGMDIGTAKLPHSERGGVPHHLLDVLDVTEPADVATYQSMCRARIARTHAAGHLPILVGGSGLYIRAAVDRLEFPGTDPGLRARLEQELAELGPEVLHARLHDQDPAAAESILVGNGRRIVRALEVIELTGRRFTAHLPDHTGFYPCHQVGLEVPRPDLDERIALRVRRMWEAGLVDEVRQLERQGLRAGRTASRALGYAQVLRYLAGETDESTAYDDTVRATRRFARRQQSWFRRDPRVHWLAYDAVDLEDRALAIIRSGPPGRSDTGVAPDGAATAWTPATATTPGSGSGRQS</sequence>
<comment type="similarity">
    <text evidence="3 10 13">Belongs to the IPP transferase family.</text>
</comment>
<keyword evidence="4 10" id="KW-0808">Transferase</keyword>
<dbReference type="InterPro" id="IPR039657">
    <property type="entry name" value="Dimethylallyltransferase"/>
</dbReference>
<dbReference type="Gene3D" id="1.10.20.140">
    <property type="match status" value="1"/>
</dbReference>
<feature type="region of interest" description="Interaction with substrate tRNA" evidence="10">
    <location>
        <begin position="40"/>
        <end position="43"/>
    </location>
</feature>
<dbReference type="RefSeq" id="WP_310913236.1">
    <property type="nucleotide sequence ID" value="NZ_JAVLVT010000007.1"/>
</dbReference>
<evidence type="ECO:0000256" key="4">
    <source>
        <dbReference type="ARBA" id="ARBA00022679"/>
    </source>
</evidence>
<evidence type="ECO:0000256" key="3">
    <source>
        <dbReference type="ARBA" id="ARBA00005842"/>
    </source>
</evidence>
<feature type="region of interest" description="Disordered" evidence="14">
    <location>
        <begin position="305"/>
        <end position="340"/>
    </location>
</feature>
<protein>
    <recommendedName>
        <fullName evidence="10">tRNA dimethylallyltransferase</fullName>
        <ecNumber evidence="10">2.5.1.75</ecNumber>
    </recommendedName>
    <alternativeName>
        <fullName evidence="10">Dimethylallyl diphosphate:tRNA dimethylallyltransferase</fullName>
        <shortName evidence="10">DMAPP:tRNA dimethylallyltransferase</shortName>
        <shortName evidence="10">DMATase</shortName>
    </alternativeName>
    <alternativeName>
        <fullName evidence="10">Isopentenyl-diphosphate:tRNA isopentenyltransferase</fullName>
        <shortName evidence="10">IPP transferase</shortName>
        <shortName evidence="10">IPPT</shortName>
        <shortName evidence="10">IPTase</shortName>
    </alternativeName>
</protein>
<comment type="caution">
    <text evidence="15">The sequence shown here is derived from an EMBL/GenBank/DDBJ whole genome shotgun (WGS) entry which is preliminary data.</text>
</comment>
<feature type="compositionally biased region" description="Low complexity" evidence="14">
    <location>
        <begin position="319"/>
        <end position="333"/>
    </location>
</feature>
<evidence type="ECO:0000256" key="2">
    <source>
        <dbReference type="ARBA" id="ARBA00003213"/>
    </source>
</evidence>
<evidence type="ECO:0000256" key="12">
    <source>
        <dbReference type="RuleBase" id="RU003784"/>
    </source>
</evidence>
<evidence type="ECO:0000256" key="5">
    <source>
        <dbReference type="ARBA" id="ARBA00022694"/>
    </source>
</evidence>
<comment type="cofactor">
    <cofactor evidence="1 10">
        <name>Mg(2+)</name>
        <dbReference type="ChEBI" id="CHEBI:18420"/>
    </cofactor>
</comment>
<evidence type="ECO:0000313" key="15">
    <source>
        <dbReference type="EMBL" id="MDS1271672.1"/>
    </source>
</evidence>
<gene>
    <name evidence="10 15" type="primary">miaA</name>
    <name evidence="15" type="ORF">RIF23_15360</name>
</gene>
<feature type="binding site" evidence="10">
    <location>
        <begin position="11"/>
        <end position="16"/>
    </location>
    <ligand>
        <name>substrate</name>
    </ligand>
</feature>
<dbReference type="SUPFAM" id="SSF52540">
    <property type="entry name" value="P-loop containing nucleoside triphosphate hydrolases"/>
    <property type="match status" value="2"/>
</dbReference>
<evidence type="ECO:0000256" key="1">
    <source>
        <dbReference type="ARBA" id="ARBA00001946"/>
    </source>
</evidence>
<comment type="catalytic activity">
    <reaction evidence="9 10 11">
        <text>adenosine(37) in tRNA + dimethylallyl diphosphate = N(6)-dimethylallyladenosine(37) in tRNA + diphosphate</text>
        <dbReference type="Rhea" id="RHEA:26482"/>
        <dbReference type="Rhea" id="RHEA-COMP:10162"/>
        <dbReference type="Rhea" id="RHEA-COMP:10375"/>
        <dbReference type="ChEBI" id="CHEBI:33019"/>
        <dbReference type="ChEBI" id="CHEBI:57623"/>
        <dbReference type="ChEBI" id="CHEBI:74411"/>
        <dbReference type="ChEBI" id="CHEBI:74415"/>
        <dbReference type="EC" id="2.5.1.75"/>
    </reaction>
</comment>
<feature type="site" description="Interaction with substrate tRNA" evidence="10">
    <location>
        <position position="106"/>
    </location>
</feature>
<evidence type="ECO:0000313" key="16">
    <source>
        <dbReference type="Proteomes" id="UP001250214"/>
    </source>
</evidence>
<dbReference type="NCBIfam" id="TIGR00174">
    <property type="entry name" value="miaA"/>
    <property type="match status" value="1"/>
</dbReference>
<dbReference type="Gene3D" id="3.40.50.300">
    <property type="entry name" value="P-loop containing nucleotide triphosphate hydrolases"/>
    <property type="match status" value="1"/>
</dbReference>
<dbReference type="Proteomes" id="UP001250214">
    <property type="component" value="Unassembled WGS sequence"/>
</dbReference>
<evidence type="ECO:0000256" key="9">
    <source>
        <dbReference type="ARBA" id="ARBA00049563"/>
    </source>
</evidence>
<dbReference type="HAMAP" id="MF_00185">
    <property type="entry name" value="IPP_trans"/>
    <property type="match status" value="1"/>
</dbReference>
<dbReference type="InterPro" id="IPR027417">
    <property type="entry name" value="P-loop_NTPase"/>
</dbReference>
<evidence type="ECO:0000256" key="7">
    <source>
        <dbReference type="ARBA" id="ARBA00022840"/>
    </source>
</evidence>
<dbReference type="Pfam" id="PF01715">
    <property type="entry name" value="IPPT"/>
    <property type="match status" value="1"/>
</dbReference>
<feature type="site" description="Interaction with substrate tRNA" evidence="10">
    <location>
        <position position="127"/>
    </location>
</feature>
<keyword evidence="5 10" id="KW-0819">tRNA processing</keyword>
<accession>A0ABU2H8N7</accession>
<comment type="caution">
    <text evidence="10">Lacks conserved residue(s) required for the propagation of feature annotation.</text>
</comment>
<organism evidence="15 16">
    <name type="scientific">Lipingzhangella rawalii</name>
    <dbReference type="NCBI Taxonomy" id="2055835"/>
    <lineage>
        <taxon>Bacteria</taxon>
        <taxon>Bacillati</taxon>
        <taxon>Actinomycetota</taxon>
        <taxon>Actinomycetes</taxon>
        <taxon>Streptosporangiales</taxon>
        <taxon>Nocardiopsidaceae</taxon>
        <taxon>Lipingzhangella</taxon>
    </lineage>
</organism>
<keyword evidence="16" id="KW-1185">Reference proteome</keyword>
<evidence type="ECO:0000256" key="10">
    <source>
        <dbReference type="HAMAP-Rule" id="MF_00185"/>
    </source>
</evidence>
<evidence type="ECO:0000256" key="14">
    <source>
        <dbReference type="SAM" id="MobiDB-lite"/>
    </source>
</evidence>
<dbReference type="PANTHER" id="PTHR11088">
    <property type="entry name" value="TRNA DIMETHYLALLYLTRANSFERASE"/>
    <property type="match status" value="1"/>
</dbReference>
<dbReference type="EC" id="2.5.1.75" evidence="10"/>